<reference evidence="1 2" key="1">
    <citation type="submission" date="2020-04" db="EMBL/GenBank/DDBJ databases">
        <title>Advantages and limits of metagenomic assembly and binning of a giant virus.</title>
        <authorList>
            <person name="Schulz F."/>
            <person name="Andreani J."/>
            <person name="Francis R."/>
            <person name="Boudjemaa H."/>
            <person name="Bou Khalil J.Y."/>
            <person name="Lee J."/>
            <person name="La Scola B."/>
            <person name="Woyke T."/>
        </authorList>
    </citation>
    <scope>NUCLEOTIDE SEQUENCE [LARGE SCALE GENOMIC DNA]</scope>
    <source>
        <strain evidence="1 2">FV1/VV64</strain>
    </source>
</reference>
<keyword evidence="2" id="KW-1185">Reference proteome</keyword>
<name>A0A7D3QV28_9VIRU</name>
<accession>A0A7D3QV28</accession>
<dbReference type="InterPro" id="IPR027417">
    <property type="entry name" value="P-loop_NTPase"/>
</dbReference>
<organism evidence="1 2">
    <name type="scientific">Fadolivirus FV1/VV64</name>
    <dbReference type="NCBI Taxonomy" id="3070911"/>
    <lineage>
        <taxon>Viruses</taxon>
        <taxon>Varidnaviria</taxon>
        <taxon>Bamfordvirae</taxon>
        <taxon>Nucleocytoviricota</taxon>
        <taxon>Megaviricetes</taxon>
        <taxon>Imitervirales</taxon>
        <taxon>Mimiviridae</taxon>
        <taxon>Klosneuvirinae</taxon>
        <taxon>Fadolivirus</taxon>
        <taxon>Fadolivirus algeromassiliense</taxon>
    </lineage>
</organism>
<dbReference type="Proteomes" id="UP001162001">
    <property type="component" value="Segment"/>
</dbReference>
<proteinExistence type="predicted"/>
<gene>
    <name evidence="1" type="ORF">Fadolivirus_1_1227</name>
</gene>
<protein>
    <submittedName>
        <fullName evidence="1">Uncharacterized protein</fullName>
    </submittedName>
</protein>
<dbReference type="SUPFAM" id="SSF52540">
    <property type="entry name" value="P-loop containing nucleoside triphosphate hydrolases"/>
    <property type="match status" value="1"/>
</dbReference>
<sequence>MAKFVEFKYFQPNAELKEKFLSQASGLGLNNIIKKSKGQLHCTFNKAVGRDNLYLVMVVGSSDYTLIRLAQEYGFPRGFPIIWVPDRFMQYYGFYPKFSNDERQTPDDLKEFDDVIGLSFFKKWSGFLGQCIVCDIDGEPFWTVSSKNGASNDSPFVQDAKRLFEPFMTPELVTEMAASHLHMCAEIMSKNDQVHGTRVLKESPVVTSIGCGCSFYLDGKKENIVQPKFVEFFDHSALVDFCVKYGIPCDSAIIINDNNAAHEFIVELSKKRDFINDEELQKLLAKHSGKVTIKKGTITHSEILGICLEGIVFRLHHANGTSSIKKYKFPGYTVRTMLFREEFKKFTFNPTLKNKAQSFVDYWCVTPPGKDYWFNFALTGFMKYLTFKPTDENVGSHIQLVESITDFVPLPTTSNEFDHMLNTLTNGTLILCLGPIGSGKTSMMNKICSLDPRLEAIDGDDLGIGMDKTLKTKGERNELTRSRVIESFLKEKNPVLSTGGGVTFSNGRDQSFILKSQIYETLGIICKIIVLVPGVVADFVHLDNQYDPTPVYDDPEPVKNAVMARVKSGQWKVDPKFKTGKTSDKQAIENFAKFIATKSKGNCEFAKKIIEIADNVFVFPVISSENYGVQDAFDYSELMSMIVYPRSKMSGKFGQIRLLTFINNEDVGHVTVQYSPKNDILMSWDQFNDLNNFYGSDPVDGNVIVMSSNDGKKISFAVPDKSYHPDGSTHITIDPGVHFPKEMRTAALSLKTAVPTILPTKDGKMIEYKVTSTTSCKITVCGSFGI</sequence>
<evidence type="ECO:0000313" key="2">
    <source>
        <dbReference type="Proteomes" id="UP001162001"/>
    </source>
</evidence>
<dbReference type="EMBL" id="MT418680">
    <property type="protein sequence ID" value="QKF94685.1"/>
    <property type="molecule type" value="Genomic_DNA"/>
</dbReference>
<evidence type="ECO:0000313" key="1">
    <source>
        <dbReference type="EMBL" id="QKF94685.1"/>
    </source>
</evidence>